<evidence type="ECO:0000313" key="2">
    <source>
        <dbReference type="Proteomes" id="UP000197768"/>
    </source>
</evidence>
<gene>
    <name evidence="1" type="ORF">BWK59_08555</name>
</gene>
<reference evidence="1 2" key="1">
    <citation type="journal article" date="2017" name="Infect. Genet. Evol.">
        <title>Comparative genome analysis of fish pathogen Flavobacterium columnare reveals extensive sequence diversity within the species.</title>
        <authorList>
            <person name="Kayansamruaj P."/>
            <person name="Dong H.T."/>
            <person name="Hirono I."/>
            <person name="Kondo H."/>
            <person name="Senapin S."/>
            <person name="Rodkhum C."/>
        </authorList>
    </citation>
    <scope>NUCLEOTIDE SEQUENCE [LARGE SCALE GENOMIC DNA]</scope>
    <source>
        <strain evidence="1 2">1215</strain>
    </source>
</reference>
<evidence type="ECO:0000313" key="1">
    <source>
        <dbReference type="EMBL" id="OWP83806.1"/>
    </source>
</evidence>
<sequence length="59" mass="7196">MLKEIINILKVVSKNILEIIEYFSFKPDFRIRLYFEIKIFDNQVFIGNFIKRNRELLDG</sequence>
<name>A0A246GHX0_9FLAO</name>
<accession>A0A246GHX0</accession>
<proteinExistence type="predicted"/>
<organism evidence="1 2">
    <name type="scientific">Flavobacterium davisii</name>
    <dbReference type="NCBI Taxonomy" id="2906077"/>
    <lineage>
        <taxon>Bacteria</taxon>
        <taxon>Pseudomonadati</taxon>
        <taxon>Bacteroidota</taxon>
        <taxon>Flavobacteriia</taxon>
        <taxon>Flavobacteriales</taxon>
        <taxon>Flavobacteriaceae</taxon>
        <taxon>Flavobacterium</taxon>
    </lineage>
</organism>
<comment type="caution">
    <text evidence="1">The sequence shown here is derived from an EMBL/GenBank/DDBJ whole genome shotgun (WGS) entry which is preliminary data.</text>
</comment>
<dbReference type="Proteomes" id="UP000197768">
    <property type="component" value="Unassembled WGS sequence"/>
</dbReference>
<protein>
    <submittedName>
        <fullName evidence="1">Uncharacterized protein</fullName>
    </submittedName>
</protein>
<dbReference type="EMBL" id="MTCZ01000076">
    <property type="protein sequence ID" value="OWP83806.1"/>
    <property type="molecule type" value="Genomic_DNA"/>
</dbReference>
<dbReference type="AlphaFoldDB" id="A0A246GHX0"/>